<reference evidence="9" key="1">
    <citation type="journal article" date="2021" name="PeerJ">
        <title>Extensive microbial diversity within the chicken gut microbiome revealed by metagenomics and culture.</title>
        <authorList>
            <person name="Gilroy R."/>
            <person name="Ravi A."/>
            <person name="Getino M."/>
            <person name="Pursley I."/>
            <person name="Horton D.L."/>
            <person name="Alikhan N.F."/>
            <person name="Baker D."/>
            <person name="Gharbi K."/>
            <person name="Hall N."/>
            <person name="Watson M."/>
            <person name="Adriaenssens E.M."/>
            <person name="Foster-Nyarko E."/>
            <person name="Jarju S."/>
            <person name="Secka A."/>
            <person name="Antonio M."/>
            <person name="Oren A."/>
            <person name="Chaudhuri R.R."/>
            <person name="La Ragione R."/>
            <person name="Hildebrand F."/>
            <person name="Pallen M.J."/>
        </authorList>
    </citation>
    <scope>NUCLEOTIDE SEQUENCE</scope>
    <source>
        <strain evidence="9">ChiHjej8B7-3636</strain>
    </source>
</reference>
<evidence type="ECO:0000259" key="8">
    <source>
        <dbReference type="PROSITE" id="PS51160"/>
    </source>
</evidence>
<dbReference type="GO" id="GO:0003998">
    <property type="term" value="F:acylphosphatase activity"/>
    <property type="evidence" value="ECO:0007669"/>
    <property type="project" value="UniProtKB-EC"/>
</dbReference>
<dbReference type="PRINTS" id="PR00112">
    <property type="entry name" value="ACYLPHPHTASE"/>
</dbReference>
<reference evidence="9" key="2">
    <citation type="submission" date="2021-04" db="EMBL/GenBank/DDBJ databases">
        <authorList>
            <person name="Gilroy R."/>
        </authorList>
    </citation>
    <scope>NUCLEOTIDE SEQUENCE</scope>
    <source>
        <strain evidence="9">ChiHjej8B7-3636</strain>
    </source>
</reference>
<protein>
    <recommendedName>
        <fullName evidence="3 6">acylphosphatase</fullName>
        <ecNumber evidence="2 6">3.6.1.7</ecNumber>
    </recommendedName>
</protein>
<feature type="active site" evidence="6">
    <location>
        <position position="18"/>
    </location>
</feature>
<dbReference type="InterPro" id="IPR001792">
    <property type="entry name" value="Acylphosphatase-like_dom"/>
</dbReference>
<name>A0A9D2H7E3_9MICO</name>
<comment type="catalytic activity">
    <reaction evidence="5 6">
        <text>an acyl phosphate + H2O = a carboxylate + phosphate + H(+)</text>
        <dbReference type="Rhea" id="RHEA:14965"/>
        <dbReference type="ChEBI" id="CHEBI:15377"/>
        <dbReference type="ChEBI" id="CHEBI:15378"/>
        <dbReference type="ChEBI" id="CHEBI:29067"/>
        <dbReference type="ChEBI" id="CHEBI:43474"/>
        <dbReference type="ChEBI" id="CHEBI:59918"/>
        <dbReference type="EC" id="3.6.1.7"/>
    </reaction>
</comment>
<dbReference type="EMBL" id="DXAM01000099">
    <property type="protein sequence ID" value="HJA04640.1"/>
    <property type="molecule type" value="Genomic_DNA"/>
</dbReference>
<evidence type="ECO:0000256" key="7">
    <source>
        <dbReference type="RuleBase" id="RU004168"/>
    </source>
</evidence>
<dbReference type="Proteomes" id="UP000824220">
    <property type="component" value="Unassembled WGS sequence"/>
</dbReference>
<dbReference type="InterPro" id="IPR036046">
    <property type="entry name" value="Acylphosphatase-like_dom_sf"/>
</dbReference>
<dbReference type="SUPFAM" id="SSF54975">
    <property type="entry name" value="Acylphosphatase/BLUF domain-like"/>
    <property type="match status" value="1"/>
</dbReference>
<dbReference type="PROSITE" id="PS51160">
    <property type="entry name" value="ACYLPHOSPHATASE_3"/>
    <property type="match status" value="1"/>
</dbReference>
<sequence length="64" mass="7216">MKRIHAIVHGTVQGVGFRYATKAEADRLGVTGWVRNVGSDRVEAEIQGDERQVDDMQDWLRHGP</sequence>
<dbReference type="InterPro" id="IPR020456">
    <property type="entry name" value="Acylphosphatase"/>
</dbReference>
<evidence type="ECO:0000313" key="10">
    <source>
        <dbReference type="Proteomes" id="UP000824220"/>
    </source>
</evidence>
<evidence type="ECO:0000313" key="9">
    <source>
        <dbReference type="EMBL" id="HJA04640.1"/>
    </source>
</evidence>
<comment type="caution">
    <text evidence="9">The sequence shown here is derived from an EMBL/GenBank/DDBJ whole genome shotgun (WGS) entry which is preliminary data.</text>
</comment>
<evidence type="ECO:0000256" key="6">
    <source>
        <dbReference type="PROSITE-ProRule" id="PRU00520"/>
    </source>
</evidence>
<dbReference type="EC" id="3.6.1.7" evidence="2 6"/>
<evidence type="ECO:0000256" key="4">
    <source>
        <dbReference type="ARBA" id="ARBA00022801"/>
    </source>
</evidence>
<accession>A0A9D2H7E3</accession>
<proteinExistence type="inferred from homology"/>
<evidence type="ECO:0000256" key="3">
    <source>
        <dbReference type="ARBA" id="ARBA00015991"/>
    </source>
</evidence>
<keyword evidence="4 6" id="KW-0378">Hydrolase</keyword>
<gene>
    <name evidence="9" type="ORF">H9800_07225</name>
</gene>
<evidence type="ECO:0000256" key="2">
    <source>
        <dbReference type="ARBA" id="ARBA00012150"/>
    </source>
</evidence>
<evidence type="ECO:0000256" key="5">
    <source>
        <dbReference type="ARBA" id="ARBA00047645"/>
    </source>
</evidence>
<dbReference type="PANTHER" id="PTHR10029:SF3">
    <property type="entry name" value="ACYLPHOSPHATASE-RELATED"/>
    <property type="match status" value="1"/>
</dbReference>
<dbReference type="AlphaFoldDB" id="A0A9D2H7E3"/>
<dbReference type="PANTHER" id="PTHR10029">
    <property type="entry name" value="ACYLPHOSPHATASE"/>
    <property type="match status" value="1"/>
</dbReference>
<comment type="similarity">
    <text evidence="1 7">Belongs to the acylphosphatase family.</text>
</comment>
<dbReference type="InterPro" id="IPR017968">
    <property type="entry name" value="Acylphosphatase_CS"/>
</dbReference>
<organism evidence="9 10">
    <name type="scientific">Candidatus Microbacterium stercoravium</name>
    <dbReference type="NCBI Taxonomy" id="2838697"/>
    <lineage>
        <taxon>Bacteria</taxon>
        <taxon>Bacillati</taxon>
        <taxon>Actinomycetota</taxon>
        <taxon>Actinomycetes</taxon>
        <taxon>Micrococcales</taxon>
        <taxon>Microbacteriaceae</taxon>
        <taxon>Microbacterium</taxon>
    </lineage>
</organism>
<dbReference type="Pfam" id="PF00708">
    <property type="entry name" value="Acylphosphatase"/>
    <property type="match status" value="1"/>
</dbReference>
<feature type="domain" description="Acylphosphatase-like" evidence="8">
    <location>
        <begin position="3"/>
        <end position="64"/>
    </location>
</feature>
<feature type="active site" evidence="6">
    <location>
        <position position="36"/>
    </location>
</feature>
<evidence type="ECO:0000256" key="1">
    <source>
        <dbReference type="ARBA" id="ARBA00005614"/>
    </source>
</evidence>
<feature type="non-terminal residue" evidence="9">
    <location>
        <position position="64"/>
    </location>
</feature>
<dbReference type="Gene3D" id="3.30.70.100">
    <property type="match status" value="1"/>
</dbReference>
<dbReference type="PROSITE" id="PS00150">
    <property type="entry name" value="ACYLPHOSPHATASE_1"/>
    <property type="match status" value="1"/>
</dbReference>